<evidence type="ECO:0000313" key="3">
    <source>
        <dbReference type="Proteomes" id="UP000230282"/>
    </source>
</evidence>
<name>A0A2M8RX75_9PAST</name>
<comment type="caution">
    <text evidence="2">The sequence shown here is derived from an EMBL/GenBank/DDBJ whole genome shotgun (WGS) entry which is preliminary data.</text>
</comment>
<dbReference type="Proteomes" id="UP000230282">
    <property type="component" value="Unassembled WGS sequence"/>
</dbReference>
<dbReference type="OrthoDB" id="5690864at2"/>
<gene>
    <name evidence="2" type="ORF">CVP04_03720</name>
</gene>
<sequence>MQFMPNAPKQVVLTQKAKRDIQEIIRNVVDYTSHYSSGETLANELKHKILMLGFIPKSGRNGIVEGTRELFCRSYRIVYKETELQVRILTVIHSRRNYP</sequence>
<evidence type="ECO:0000256" key="1">
    <source>
        <dbReference type="ARBA" id="ARBA00022649"/>
    </source>
</evidence>
<evidence type="ECO:0000313" key="2">
    <source>
        <dbReference type="EMBL" id="PJG83487.1"/>
    </source>
</evidence>
<keyword evidence="3" id="KW-1185">Reference proteome</keyword>
<keyword evidence="1" id="KW-1277">Toxin-antitoxin system</keyword>
<organism evidence="2 3">
    <name type="scientific">Caviibacterium pharyngocola</name>
    <dbReference type="NCBI Taxonomy" id="28159"/>
    <lineage>
        <taxon>Bacteria</taxon>
        <taxon>Pseudomonadati</taxon>
        <taxon>Pseudomonadota</taxon>
        <taxon>Gammaproteobacteria</taxon>
        <taxon>Pasteurellales</taxon>
        <taxon>Pasteurellaceae</taxon>
        <taxon>Caviibacterium</taxon>
    </lineage>
</organism>
<accession>A0A2M8RX75</accession>
<protein>
    <submittedName>
        <fullName evidence="2">Type II toxin-antitoxin system RelE/ParE family toxin</fullName>
    </submittedName>
</protein>
<dbReference type="AlphaFoldDB" id="A0A2M8RX75"/>
<dbReference type="Pfam" id="PF05016">
    <property type="entry name" value="ParE_toxin"/>
    <property type="match status" value="1"/>
</dbReference>
<reference evidence="2 3" key="1">
    <citation type="submission" date="2017-11" db="EMBL/GenBank/DDBJ databases">
        <title>Reclassification of Bisgaard taxon 5 as Caviibacterium pharyngocola gen. nov., sp. nov.</title>
        <authorList>
            <person name="Christensen H."/>
        </authorList>
    </citation>
    <scope>NUCLEOTIDE SEQUENCE [LARGE SCALE GENOMIC DNA]</scope>
    <source>
        <strain evidence="2 3">7_3</strain>
    </source>
</reference>
<dbReference type="Gene3D" id="3.30.2310.20">
    <property type="entry name" value="RelE-like"/>
    <property type="match status" value="1"/>
</dbReference>
<proteinExistence type="predicted"/>
<dbReference type="EMBL" id="PHGZ01000007">
    <property type="protein sequence ID" value="PJG83487.1"/>
    <property type="molecule type" value="Genomic_DNA"/>
</dbReference>
<dbReference type="InterPro" id="IPR035093">
    <property type="entry name" value="RelE/ParE_toxin_dom_sf"/>
</dbReference>
<dbReference type="InterPro" id="IPR007712">
    <property type="entry name" value="RelE/ParE_toxin"/>
</dbReference>